<dbReference type="InterPro" id="IPR013517">
    <property type="entry name" value="FG-GAP"/>
</dbReference>
<dbReference type="Gene3D" id="2.130.10.130">
    <property type="entry name" value="Integrin alpha, N-terminal"/>
    <property type="match status" value="4"/>
</dbReference>
<sequence length="1111" mass="124458">MSRLSTLILITSILVVSFLSGCRNDTTNNTSFILLEAESTGLNFENNLTQTTDFSVFDYMYFYNGGGLAAADFNNDGLVDLYFTANQGQNKMFLNKGDFKFEDITDKAKVGGTGGWSTGASVVDINNDGLMDIYLSEVGDHEILKSANQLYVCQKIENGIPIYADEAISYDLDLVGFATQAVFVDFDLDGDLDMFQLNHSIHENGTYGERESFEGKKSLTAGDKYFRNDNGKFTDITAEAGINSSALGYGLGIVTGDVNNDGYPDIYIGNDFHENDYLYLNQKNGTFKEVLTNQINHTSRFSMGVDMADFNNDGYSDILSLDMLPYDPLILKRSLGEDAYDVYMFKKRFGYNDQFARNNLQLNNGDSTFSEIAILAGVEATDWSWAGLFFDFDNNGYKDLFVSNGIPRRMNDIDYTNFMSNNIDQRKKTEMGYVDKEDLEIIEKMPQIKIPNKFFSNNKDYTFEDIKNAISNNKDSYSNGSVYADFDNDGDLDIVVNNIADKPFIYKNLAVENGVSGKSLILNLQGSPNNRSAIGTRVIAITDSGFISNEYYAVRGFQSSALSNFHIGIGDSSKVKAIYIIFPDATYQELKNPKFNSVDTMAWQSGLPLFDFKMLDRATPEFITEDLTDSVNLKIKHKENDFVEFNRERLMPHMVSTEGPALAVGDINGDGLEDVFIGSAKRQRSRIFIQNANKKFTELEVPLIHNDSTFEDVDAVFKDFDNDGHLDLAIAAGGNEYWGDSEYLRQRLYFNDGSGNFSQKIYLDNAFITASCILSEDINGDGLQDIFVGGRAVPKNYGKIPHSYLYINKGDRKFEEVTAKYSNELPEVGMVKDGQFSDINKDGRPDLILALEWDVLKIFLNNGKGFDSREVSEQKGLWNYVQVLDVDNDGDMDILAGNSGLNSRLKASKEQPVKMYVNDFDDNGQEEQIVTYYLQGKEVPFANHMDLTKQMSPLKKKYLYATDFAEASLEEIFGSGKLKESKVMEANAFASMLYVNDGNMNFTHHELPTKVQFSSVNAGVELNSSSTDQYPTVLLAGNFYDNTIELGKYDASYGNILTFGNKKVNVSNFEGSKITGQVRKIATLKVGEMNCLILAKNNGYIQVLRIKKIRQ</sequence>
<feature type="domain" description="ASPIC/UnbV" evidence="2">
    <location>
        <begin position="533"/>
        <end position="597"/>
    </location>
</feature>
<dbReference type="EMBL" id="BMEC01000011">
    <property type="protein sequence ID" value="GGC44794.1"/>
    <property type="molecule type" value="Genomic_DNA"/>
</dbReference>
<comment type="caution">
    <text evidence="3">The sequence shown here is derived from an EMBL/GenBank/DDBJ whole genome shotgun (WGS) entry which is preliminary data.</text>
</comment>
<protein>
    <recommendedName>
        <fullName evidence="2">ASPIC/UnbV domain-containing protein</fullName>
    </recommendedName>
</protein>
<proteinExistence type="predicted"/>
<dbReference type="PANTHER" id="PTHR16026:SF0">
    <property type="entry name" value="CARTILAGE ACIDIC PROTEIN 1"/>
    <property type="match status" value="1"/>
</dbReference>
<dbReference type="InterPro" id="IPR028994">
    <property type="entry name" value="Integrin_alpha_N"/>
</dbReference>
<dbReference type="Proteomes" id="UP000636010">
    <property type="component" value="Unassembled WGS sequence"/>
</dbReference>
<dbReference type="InterPro" id="IPR027039">
    <property type="entry name" value="Crtac1"/>
</dbReference>
<keyword evidence="4" id="KW-1185">Reference proteome</keyword>
<gene>
    <name evidence="3" type="ORF">GCM10011506_32980</name>
</gene>
<organism evidence="3 4">
    <name type="scientific">Marivirga lumbricoides</name>
    <dbReference type="NCBI Taxonomy" id="1046115"/>
    <lineage>
        <taxon>Bacteria</taxon>
        <taxon>Pseudomonadati</taxon>
        <taxon>Bacteroidota</taxon>
        <taxon>Cytophagia</taxon>
        <taxon>Cytophagales</taxon>
        <taxon>Marivirgaceae</taxon>
        <taxon>Marivirga</taxon>
    </lineage>
</organism>
<accession>A0ABQ1MQY1</accession>
<reference evidence="4" key="1">
    <citation type="journal article" date="2019" name="Int. J. Syst. Evol. Microbiol.">
        <title>The Global Catalogue of Microorganisms (GCM) 10K type strain sequencing project: providing services to taxonomists for standard genome sequencing and annotation.</title>
        <authorList>
            <consortium name="The Broad Institute Genomics Platform"/>
            <consortium name="The Broad Institute Genome Sequencing Center for Infectious Disease"/>
            <person name="Wu L."/>
            <person name="Ma J."/>
        </authorList>
    </citation>
    <scope>NUCLEOTIDE SEQUENCE [LARGE SCALE GENOMIC DNA]</scope>
    <source>
        <strain evidence="4">CGMCC 1.10832</strain>
    </source>
</reference>
<dbReference type="Pfam" id="PF07593">
    <property type="entry name" value="UnbV_ASPIC"/>
    <property type="match status" value="1"/>
</dbReference>
<dbReference type="Pfam" id="PF13517">
    <property type="entry name" value="FG-GAP_3"/>
    <property type="match status" value="4"/>
</dbReference>
<keyword evidence="1" id="KW-0732">Signal</keyword>
<dbReference type="RefSeq" id="WP_188465565.1">
    <property type="nucleotide sequence ID" value="NZ_BAABHU010000011.1"/>
</dbReference>
<dbReference type="InterPro" id="IPR011519">
    <property type="entry name" value="UnbV_ASPIC"/>
</dbReference>
<evidence type="ECO:0000256" key="1">
    <source>
        <dbReference type="ARBA" id="ARBA00022729"/>
    </source>
</evidence>
<name>A0ABQ1MQY1_9BACT</name>
<evidence type="ECO:0000313" key="4">
    <source>
        <dbReference type="Proteomes" id="UP000636010"/>
    </source>
</evidence>
<dbReference type="PANTHER" id="PTHR16026">
    <property type="entry name" value="CARTILAGE ACIDIC PROTEIN 1"/>
    <property type="match status" value="1"/>
</dbReference>
<dbReference type="PROSITE" id="PS51257">
    <property type="entry name" value="PROKAR_LIPOPROTEIN"/>
    <property type="match status" value="1"/>
</dbReference>
<dbReference type="SUPFAM" id="SSF69318">
    <property type="entry name" value="Integrin alpha N-terminal domain"/>
    <property type="match status" value="2"/>
</dbReference>
<evidence type="ECO:0000259" key="2">
    <source>
        <dbReference type="Pfam" id="PF07593"/>
    </source>
</evidence>
<evidence type="ECO:0000313" key="3">
    <source>
        <dbReference type="EMBL" id="GGC44794.1"/>
    </source>
</evidence>